<dbReference type="AlphaFoldDB" id="A0A1M4V9X7"/>
<evidence type="ECO:0000256" key="1">
    <source>
        <dbReference type="SAM" id="MobiDB-lite"/>
    </source>
</evidence>
<protein>
    <submittedName>
        <fullName evidence="2">Uncharacterized protein</fullName>
    </submittedName>
</protein>
<organism evidence="2 3">
    <name type="scientific">Chryseobacterium vrystaatense</name>
    <dbReference type="NCBI Taxonomy" id="307480"/>
    <lineage>
        <taxon>Bacteria</taxon>
        <taxon>Pseudomonadati</taxon>
        <taxon>Bacteroidota</taxon>
        <taxon>Flavobacteriia</taxon>
        <taxon>Flavobacteriales</taxon>
        <taxon>Weeksellaceae</taxon>
        <taxon>Chryseobacterium group</taxon>
        <taxon>Chryseobacterium</taxon>
    </lineage>
</organism>
<evidence type="ECO:0000313" key="2">
    <source>
        <dbReference type="EMBL" id="SHE65801.1"/>
    </source>
</evidence>
<accession>A0A1M4V9X7</accession>
<feature type="region of interest" description="Disordered" evidence="1">
    <location>
        <begin position="638"/>
        <end position="674"/>
    </location>
</feature>
<dbReference type="EMBL" id="FQVE01000001">
    <property type="protein sequence ID" value="SHE65801.1"/>
    <property type="molecule type" value="Genomic_DNA"/>
</dbReference>
<gene>
    <name evidence="2" type="ORF">SAMN02787073_0840</name>
</gene>
<feature type="region of interest" description="Disordered" evidence="1">
    <location>
        <begin position="559"/>
        <end position="598"/>
    </location>
</feature>
<reference evidence="3" key="1">
    <citation type="submission" date="2016-11" db="EMBL/GenBank/DDBJ databases">
        <authorList>
            <person name="Varghese N."/>
            <person name="Submissions S."/>
        </authorList>
    </citation>
    <scope>NUCLEOTIDE SEQUENCE [LARGE SCALE GENOMIC DNA]</scope>
    <source>
        <strain evidence="3">YR203</strain>
    </source>
</reference>
<dbReference type="RefSeq" id="WP_073171218.1">
    <property type="nucleotide sequence ID" value="NZ_FQVE01000001.1"/>
</dbReference>
<dbReference type="Proteomes" id="UP000184108">
    <property type="component" value="Unassembled WGS sequence"/>
</dbReference>
<name>A0A1M4V9X7_9FLAO</name>
<evidence type="ECO:0000313" key="3">
    <source>
        <dbReference type="Proteomes" id="UP000184108"/>
    </source>
</evidence>
<sequence length="1264" mass="142462">MATENTTNNTSQTLFRFVSLRNPQLTETKKQNLGFIHRPAGMTGSFDVAVNPNDTALVKFQALVRAVKSFDPAGYKTELQIEEGAFSEALKIGRKIAKKETLSTTDENTAKSLYNNNTLQSKLGQVWDNLIYQTVTQENFYAKEALVHILKALHFGYVADLPVTPELTKINGTDLKAKALEARVVLPMKLLGDGYEGEGQTTTTSPTGNAFQVNVSQIGSGVINGTALPAAVKQQLKMDGQKISELSLVSFERDQLVQLRSELEKMQKLFYTLRTKAYDAANKQYLKTNQVGIDAYNAMLEKINVQIDKGGISQEEIDALYAALERLNVPEFKFEYKNELNFEDLNARLSKDLFEIFIKHFALVNNGHPVEKESDFTKIEFVSDKEILIDKVPVTITEEYDTFVEVFEVIDELTSVKTQELFTKSPIQQQEYAKIGSVLVPVANKTTYVEIAGTYYLKVISKKVLFTTTNAIVFYYNTDSDSLALSSAIMEISGSEQQNVSVPATDIVDGKVVFPPTLNFMKSVTRIKINLYFKNGEHTVVEHAITPNQEYTGRFAFRTMVDDGGGENPGGGGENPGGGGNPGEGGGNPNPQPGTFIPKHFGVKRLGIADYLKVVQSTHAYIPGEVTHIENIMAKEFKQKSTRRLRRSEIQTTTSKSTERETLSDTTTTTRNDMQSEVANVIQQDINTEAHFRYGGIGKTFEVGGSFAAHNSKETSTRQAMEKSQEITAKASERILTKVAEERIEKIIEEFEENNAHGFDNRNGNKHVVGVYRWVDKKMKNQIYNYGKRTMFEFMIPEPARLHNLATPSVKADTLKAPVDPRKADGEWKMPDFKSATKEQLQHWAEIYGITLTSMPQSNITEDQYHDDTSGASDWEMRNVAMSVPQNYKCTHYNVHYSYKEKRKKGKIKINNTGELTDHEGDRSFPANATGSFTLTFYIYYIDIASFKVTKYCTLSDEFIESWKKENFDAVIKAYEEAYAEFLVKQKELDDKAKEESDAASEKKDGLGNFYRDMESVILKHNCIAYLLQDYIAPLGKEFTVGDKMSNFEVILGEKLEQYTSLAKFMEQAFEWNIMDYTFYPYYWGDKKRWQEMYLSQNTDPLFRSFLQAGMARVIVTVKPGFEDAVQFFMSTGRIWNGGEVPVIGDPMYLSIVDELREPMGMKQGKPWITTLPTSLNILQEDSAGLKTLTALPFTQENPEEFEVPSDVVTETEFSIVDSQLNSGDDRFVDNIELNNGFLELTTDDTPKEIIASLPLSDLKQALQ</sequence>
<feature type="compositionally biased region" description="Gly residues" evidence="1">
    <location>
        <begin position="566"/>
        <end position="588"/>
    </location>
</feature>
<proteinExistence type="predicted"/>